<dbReference type="InterPro" id="IPR012334">
    <property type="entry name" value="Pectin_lyas_fold"/>
</dbReference>
<feature type="domain" description="P/Homo B" evidence="3">
    <location>
        <begin position="343"/>
        <end position="496"/>
    </location>
</feature>
<organism evidence="4 5">
    <name type="scientific">Richelia sinica FACHB-800</name>
    <dbReference type="NCBI Taxonomy" id="1357546"/>
    <lineage>
        <taxon>Bacteria</taxon>
        <taxon>Bacillati</taxon>
        <taxon>Cyanobacteriota</taxon>
        <taxon>Cyanophyceae</taxon>
        <taxon>Nostocales</taxon>
        <taxon>Nostocaceae</taxon>
        <taxon>Richelia</taxon>
    </lineage>
</organism>
<accession>A0A975Y764</accession>
<protein>
    <submittedName>
        <fullName evidence="4">Filamentous hemagglutinin family outer membrane protein</fullName>
    </submittedName>
</protein>
<evidence type="ECO:0000313" key="4">
    <source>
        <dbReference type="EMBL" id="QXE26011.1"/>
    </source>
</evidence>
<dbReference type="SUPFAM" id="SSF51126">
    <property type="entry name" value="Pectin lyase-like"/>
    <property type="match status" value="1"/>
</dbReference>
<dbReference type="Pfam" id="PF05860">
    <property type="entry name" value="TPS"/>
    <property type="match status" value="1"/>
</dbReference>
<dbReference type="GO" id="GO:0006508">
    <property type="term" value="P:proteolysis"/>
    <property type="evidence" value="ECO:0007669"/>
    <property type="project" value="UniProtKB-KW"/>
</dbReference>
<dbReference type="EMBL" id="CP021056">
    <property type="protein sequence ID" value="QXE26011.1"/>
    <property type="molecule type" value="Genomic_DNA"/>
</dbReference>
<dbReference type="PROSITE" id="PS51829">
    <property type="entry name" value="P_HOMO_B"/>
    <property type="match status" value="1"/>
</dbReference>
<dbReference type="KEGG" id="rsin:B6N60_04738"/>
<evidence type="ECO:0000256" key="1">
    <source>
        <dbReference type="ARBA" id="ARBA00022670"/>
    </source>
</evidence>
<dbReference type="Gene3D" id="2.60.120.260">
    <property type="entry name" value="Galactose-binding domain-like"/>
    <property type="match status" value="1"/>
</dbReference>
<sequence>MNNKKQWLAFPLGITFLLLEVITNANQSVLAQLKPDGTLNSAVKTIEPLKEVIHGGTTKGANLFHSFQEFNISPGTSVYFANPVGIENILTRVTGSNPSQILGKLGVDGIANLFLMNPNGIFFGKGAIVDVRGSFTATTADRIKLGDHGIFSATELATNNLLIIKPNALFINSLKNHRSAITNHGNLTVGDGSNITLLSANVTNKGTLNAPGGVIQLIGTKRLITRGNINTETLILTTKNLTIGEDNTTTINQSTLEGLSGNTNLIFQAANNININSLKNQTLNLADGHGQITFTADADSNGIGNFQMNRSDTIKTNGRNISISGANLILGNLDTFLVKKGEVIAEVDIDAGGAIPPNENEDTAIFTFTVTEEMPIENLSVQFSAAHTYNEDLEVSLISPSPLNTELELFKEVGREQNNFQDTLLDESAGIRIDSVNTRPPFRGTFKPTGLGGLAVFNGYNPKGTWKLKVKDHYPGEDSGTVYKAGEIAPWGKADGTKLIFSRPTTYTSGLITLNALNGNINVGNINTGNIGGKILLNAVGNIYTESITSPAFAFSGTVKNGGTVSLIAGGNIFTKDINASSRSFEIADTAGDGGNISLTAGGNIFTQILKSESYSESKTGISGNGGDISLSAGGNIWTHSLSSSSVSIPDSAPGVAKNGGNISLTAGGDISTEELSTYSFSTGTAGNAGKITLTAKNGDIQGRENKQIVPVFSSFSVSKSGVSGQGGNVTLVAKNQITNLNILTWSSNSKSGDVDVKGLGNLLIENTNLITSKKVNFRNTRTGKVEELNVGEVGQSGNVNITSLGNLTLNQSRIESDTKGSDPAGNVTITSAGNLIFNHNSKIIGSTSSSGKAGNIHLNIRDDVILTGKNSGLFANTEIGSIGDSGSINITAENLMIKNGAGIGVNSRGSGKGGNISVQASNLSLNNGLINAETAANQGGNIHLNIQDVLLMRNHSRITASAGTDKAGGDGGNININAPLLVAFPQENSDITANAFQGKGGNINITTNEIFGLEFRPQQTGKSDITASSELGVNGNVQIKTPGVDPTAGIVELPAVLVDAESLVAKNICDVAVIRESSFVITGKGGLPAASQDVIANAPGLVEWVNPGENENTVPVVVSQQSSTEVSSRQNSQRLIQQAQGWIVTADGKVILTAEVPTTTLQTSNFIPPSCISR</sequence>
<dbReference type="InterPro" id="IPR002884">
    <property type="entry name" value="P_dom"/>
</dbReference>
<dbReference type="InterPro" id="IPR008638">
    <property type="entry name" value="FhaB/CdiA-like_TPS"/>
</dbReference>
<evidence type="ECO:0000259" key="3">
    <source>
        <dbReference type="PROSITE" id="PS51829"/>
    </source>
</evidence>
<name>A0A975Y764_9NOST</name>
<keyword evidence="5" id="KW-1185">Reference proteome</keyword>
<dbReference type="GO" id="GO:0004252">
    <property type="term" value="F:serine-type endopeptidase activity"/>
    <property type="evidence" value="ECO:0007669"/>
    <property type="project" value="InterPro"/>
</dbReference>
<dbReference type="Proteomes" id="UP000683511">
    <property type="component" value="Chromosome"/>
</dbReference>
<dbReference type="SUPFAM" id="SSF49785">
    <property type="entry name" value="Galactose-binding domain-like"/>
    <property type="match status" value="1"/>
</dbReference>
<evidence type="ECO:0000313" key="5">
    <source>
        <dbReference type="Proteomes" id="UP000683511"/>
    </source>
</evidence>
<dbReference type="Pfam" id="PF01483">
    <property type="entry name" value="P_proprotein"/>
    <property type="match status" value="1"/>
</dbReference>
<dbReference type="RefSeq" id="WP_190608763.1">
    <property type="nucleotide sequence ID" value="NZ_CP021056.1"/>
</dbReference>
<reference evidence="4" key="1">
    <citation type="submission" date="2017-04" db="EMBL/GenBank/DDBJ databases">
        <title>Genome deletions in a multicellular cyanobacterial endosymbiont for morphological adaptation in marine diatoms.</title>
        <authorList>
            <person name="Wang Y."/>
            <person name="Gao H."/>
            <person name="Li R."/>
            <person name="Xu X."/>
        </authorList>
    </citation>
    <scope>NUCLEOTIDE SEQUENCE</scope>
    <source>
        <strain evidence="4">FACHB 800</strain>
    </source>
</reference>
<proteinExistence type="predicted"/>
<dbReference type="AlphaFoldDB" id="A0A975Y764"/>
<dbReference type="Gene3D" id="2.160.20.10">
    <property type="entry name" value="Single-stranded right-handed beta-helix, Pectin lyase-like"/>
    <property type="match status" value="2"/>
</dbReference>
<dbReference type="SMART" id="SM00912">
    <property type="entry name" value="Haemagg_act"/>
    <property type="match status" value="1"/>
</dbReference>
<gene>
    <name evidence="4" type="ORF">B6N60_04738</name>
</gene>
<evidence type="ECO:0000256" key="2">
    <source>
        <dbReference type="ARBA" id="ARBA00022801"/>
    </source>
</evidence>
<dbReference type="InterPro" id="IPR011050">
    <property type="entry name" value="Pectin_lyase_fold/virulence"/>
</dbReference>
<keyword evidence="2" id="KW-0378">Hydrolase</keyword>
<keyword evidence="1" id="KW-0645">Protease</keyword>
<dbReference type="InterPro" id="IPR008979">
    <property type="entry name" value="Galactose-bd-like_sf"/>
</dbReference>
<dbReference type="NCBIfam" id="TIGR01901">
    <property type="entry name" value="adhes_NPXG"/>
    <property type="match status" value="1"/>
</dbReference>